<keyword evidence="2" id="KW-0804">Transcription</keyword>
<keyword evidence="3" id="KW-0539">Nucleus</keyword>
<dbReference type="GO" id="GO:0000981">
    <property type="term" value="F:DNA-binding transcription factor activity, RNA polymerase II-specific"/>
    <property type="evidence" value="ECO:0007669"/>
    <property type="project" value="InterPro"/>
</dbReference>
<gene>
    <name evidence="4" type="ORF">N7469_007971</name>
</gene>
<evidence type="ECO:0000256" key="2">
    <source>
        <dbReference type="ARBA" id="ARBA00023163"/>
    </source>
</evidence>
<dbReference type="AlphaFoldDB" id="A0A9W9NT14"/>
<dbReference type="InterPro" id="IPR001138">
    <property type="entry name" value="Zn2Cys6_DnaBD"/>
</dbReference>
<keyword evidence="5" id="KW-1185">Reference proteome</keyword>
<dbReference type="GO" id="GO:0008270">
    <property type="term" value="F:zinc ion binding"/>
    <property type="evidence" value="ECO:0007669"/>
    <property type="project" value="InterPro"/>
</dbReference>
<dbReference type="OrthoDB" id="4491390at2759"/>
<keyword evidence="1" id="KW-0805">Transcription regulation</keyword>
<evidence type="ECO:0000256" key="1">
    <source>
        <dbReference type="ARBA" id="ARBA00023015"/>
    </source>
</evidence>
<dbReference type="PANTHER" id="PTHR38111">
    <property type="entry name" value="ZN(2)-C6 FUNGAL-TYPE DOMAIN-CONTAINING PROTEIN-RELATED"/>
    <property type="match status" value="1"/>
</dbReference>
<protein>
    <recommendedName>
        <fullName evidence="6">Zn(2)-C6 fungal-type domain-containing protein</fullName>
    </recommendedName>
</protein>
<dbReference type="InterPro" id="IPR053178">
    <property type="entry name" value="Osmoadaptation_assoc"/>
</dbReference>
<sequence>MCDQGKPDCNRCIKRGIQCLGYEKHGVFINYSALQDEKTASKGPIQRNTRAQHFASINHVSHAPAMRDQVFAAYIDGYFPTQMDVSGVDLWRYLVQGFLRLPYKSEMLDKTLSSISCLYLGKVYHDTHMFKYGLQLYNGAIRLMSNMISRDNFNEDIVYTAVIFQEIEIQSSSARNLQPDEFKYLAEATDGTPFSELLRIFAELSPLAAKLSALDSSDLSACLDLLQSCMKSKNHFFEWYSDHHMADGISADPPPEFLSSDMPPSEHLFGVTYHFLTFDYVLLHLYYWAGLILLYPSIASAKRFVLSHPESNIPSEFLSTVTNPLEDEEYLETTSYADEVCRAMRYCVGDHMKVSGLHVTLFPLCAASQFYCASGDLEKFSWCIKVVESAAARGHGTAPHLVDLSWKAWFAQNESGPVTTISLREAFPEGEPARNYRIVQDVTNEN</sequence>
<dbReference type="CDD" id="cd00067">
    <property type="entry name" value="GAL4"/>
    <property type="match status" value="1"/>
</dbReference>
<dbReference type="EMBL" id="JAPQKT010000007">
    <property type="protein sequence ID" value="KAJ5224468.1"/>
    <property type="molecule type" value="Genomic_DNA"/>
</dbReference>
<dbReference type="PANTHER" id="PTHR38111:SF9">
    <property type="entry name" value="ZN(2)-C6 FUNGAL-TYPE DOMAIN-CONTAINING PROTEIN"/>
    <property type="match status" value="1"/>
</dbReference>
<evidence type="ECO:0000313" key="4">
    <source>
        <dbReference type="EMBL" id="KAJ5224468.1"/>
    </source>
</evidence>
<dbReference type="GeneID" id="81386056"/>
<organism evidence="4 5">
    <name type="scientific">Penicillium citrinum</name>
    <dbReference type="NCBI Taxonomy" id="5077"/>
    <lineage>
        <taxon>Eukaryota</taxon>
        <taxon>Fungi</taxon>
        <taxon>Dikarya</taxon>
        <taxon>Ascomycota</taxon>
        <taxon>Pezizomycotina</taxon>
        <taxon>Eurotiomycetes</taxon>
        <taxon>Eurotiomycetidae</taxon>
        <taxon>Eurotiales</taxon>
        <taxon>Aspergillaceae</taxon>
        <taxon>Penicillium</taxon>
    </lineage>
</organism>
<proteinExistence type="predicted"/>
<reference evidence="4" key="1">
    <citation type="submission" date="2022-11" db="EMBL/GenBank/DDBJ databases">
        <authorList>
            <person name="Petersen C."/>
        </authorList>
    </citation>
    <scope>NUCLEOTIDE SEQUENCE</scope>
    <source>
        <strain evidence="4">IBT 23319</strain>
    </source>
</reference>
<comment type="caution">
    <text evidence="4">The sequence shown here is derived from an EMBL/GenBank/DDBJ whole genome shotgun (WGS) entry which is preliminary data.</text>
</comment>
<evidence type="ECO:0000313" key="5">
    <source>
        <dbReference type="Proteomes" id="UP001147733"/>
    </source>
</evidence>
<dbReference type="Proteomes" id="UP001147733">
    <property type="component" value="Unassembled WGS sequence"/>
</dbReference>
<dbReference type="RefSeq" id="XP_056498440.1">
    <property type="nucleotide sequence ID" value="XM_056646889.1"/>
</dbReference>
<accession>A0A9W9NT14</accession>
<evidence type="ECO:0000256" key="3">
    <source>
        <dbReference type="ARBA" id="ARBA00023242"/>
    </source>
</evidence>
<evidence type="ECO:0008006" key="6">
    <source>
        <dbReference type="Google" id="ProtNLM"/>
    </source>
</evidence>
<reference evidence="4" key="2">
    <citation type="journal article" date="2023" name="IMA Fungus">
        <title>Comparative genomic study of the Penicillium genus elucidates a diverse pangenome and 15 lateral gene transfer events.</title>
        <authorList>
            <person name="Petersen C."/>
            <person name="Sorensen T."/>
            <person name="Nielsen M.R."/>
            <person name="Sondergaard T.E."/>
            <person name="Sorensen J.L."/>
            <person name="Fitzpatrick D.A."/>
            <person name="Frisvad J.C."/>
            <person name="Nielsen K.L."/>
        </authorList>
    </citation>
    <scope>NUCLEOTIDE SEQUENCE</scope>
    <source>
        <strain evidence="4">IBT 23319</strain>
    </source>
</reference>
<name>A0A9W9NT14_PENCI</name>